<dbReference type="Gene3D" id="3.30.70.1430">
    <property type="entry name" value="Multidrug efflux transporter AcrB pore domain"/>
    <property type="match status" value="1"/>
</dbReference>
<dbReference type="PANTHER" id="PTHR32063:SF24">
    <property type="entry name" value="CATION EFFLUX SYSTEM (ACRB_ACRD_ACRF FAMILY)"/>
    <property type="match status" value="1"/>
</dbReference>
<gene>
    <name evidence="2" type="ORF">MNBD_BACTEROID07-871</name>
</gene>
<dbReference type="PRINTS" id="PR00702">
    <property type="entry name" value="ACRIFLAVINRP"/>
</dbReference>
<reference evidence="2" key="1">
    <citation type="submission" date="2018-06" db="EMBL/GenBank/DDBJ databases">
        <authorList>
            <person name="Zhirakovskaya E."/>
        </authorList>
    </citation>
    <scope>NUCLEOTIDE SEQUENCE</scope>
</reference>
<proteinExistence type="predicted"/>
<sequence length="512" mass="56940">VLRFSMSHKTGVVAVLMLLFLLGGSLLPMTNKANMLPTVDEGALLFEYDMRPGVSLKESGKVAEQLVHVIQENPNVDNIYLRIGSPEDTYYVESVNRGELFIKLTDKKHRTESVTQLINGFKKQFATFDGLVILYHQPTQENIDESFSGLPAFFGITVTGPNLDTLARLASVVEKTANKTGDFNNIINNAKYLVPQIDITPNRSEMARFGISAFDLYQELSLAFRGKVVARFVKEQVPVSVFLRLPAKDRNNLKKLEHLAIRTPGGKYIPLNRLAHIQMINALPSISHLNGERELTVVAAPKGNLFRAVKKLKVSLGADFLPDGYNLQIRGQYQTLIKTLKSFSFVILMAVVLIYLILYLQFNSVWQPFVILLKIPLDFIGVFIALLITREQLNISVALGLLTLIGVSVNNAIILIDKVNRLRKEENYGLQDALTEAVHLRTRPILMTGLTTIIALLPAAVGLGSAIHQPFAITIIGGMITGILFSLNIIPMFYAAFAGRFEKQKIHKSRVS</sequence>
<dbReference type="Gene3D" id="1.20.1640.10">
    <property type="entry name" value="Multidrug efflux transporter AcrB transmembrane domain"/>
    <property type="match status" value="1"/>
</dbReference>
<keyword evidence="1" id="KW-0472">Membrane</keyword>
<feature type="transmembrane region" description="Helical" evidence="1">
    <location>
        <begin position="343"/>
        <end position="362"/>
    </location>
</feature>
<dbReference type="Gene3D" id="3.30.70.1440">
    <property type="entry name" value="Multidrug efflux transporter AcrB pore domain"/>
    <property type="match status" value="1"/>
</dbReference>
<dbReference type="InterPro" id="IPR001036">
    <property type="entry name" value="Acrflvin-R"/>
</dbReference>
<dbReference type="EMBL" id="UOET01000032">
    <property type="protein sequence ID" value="VAW26468.1"/>
    <property type="molecule type" value="Genomic_DNA"/>
</dbReference>
<keyword evidence="1" id="KW-1133">Transmembrane helix</keyword>
<dbReference type="PANTHER" id="PTHR32063">
    <property type="match status" value="1"/>
</dbReference>
<dbReference type="GO" id="GO:0042910">
    <property type="term" value="F:xenobiotic transmembrane transporter activity"/>
    <property type="evidence" value="ECO:0007669"/>
    <property type="project" value="TreeGrafter"/>
</dbReference>
<evidence type="ECO:0000256" key="1">
    <source>
        <dbReference type="SAM" id="Phobius"/>
    </source>
</evidence>
<accession>A0A3B0U7V5</accession>
<feature type="transmembrane region" description="Helical" evidence="1">
    <location>
        <begin position="445"/>
        <end position="467"/>
    </location>
</feature>
<feature type="non-terminal residue" evidence="2">
    <location>
        <position position="1"/>
    </location>
</feature>
<dbReference type="SUPFAM" id="SSF82714">
    <property type="entry name" value="Multidrug efflux transporter AcrB TolC docking domain, DN and DC subdomains"/>
    <property type="match status" value="1"/>
</dbReference>
<dbReference type="Gene3D" id="3.30.2090.10">
    <property type="entry name" value="Multidrug efflux transporter AcrB TolC docking domain, DN and DC subdomains"/>
    <property type="match status" value="1"/>
</dbReference>
<protein>
    <submittedName>
        <fullName evidence="2">RND efflux system, inner membrane transporter</fullName>
    </submittedName>
</protein>
<organism evidence="2">
    <name type="scientific">hydrothermal vent metagenome</name>
    <dbReference type="NCBI Taxonomy" id="652676"/>
    <lineage>
        <taxon>unclassified sequences</taxon>
        <taxon>metagenomes</taxon>
        <taxon>ecological metagenomes</taxon>
    </lineage>
</organism>
<dbReference type="SUPFAM" id="SSF82693">
    <property type="entry name" value="Multidrug efflux transporter AcrB pore domain, PN1, PN2, PC1 and PC2 subdomains"/>
    <property type="match status" value="1"/>
</dbReference>
<dbReference type="SUPFAM" id="SSF82866">
    <property type="entry name" value="Multidrug efflux transporter AcrB transmembrane domain"/>
    <property type="match status" value="1"/>
</dbReference>
<feature type="transmembrane region" description="Helical" evidence="1">
    <location>
        <begin position="473"/>
        <end position="497"/>
    </location>
</feature>
<keyword evidence="1" id="KW-0812">Transmembrane</keyword>
<name>A0A3B0U7V5_9ZZZZ</name>
<dbReference type="Pfam" id="PF00873">
    <property type="entry name" value="ACR_tran"/>
    <property type="match status" value="1"/>
</dbReference>
<dbReference type="GO" id="GO:0005886">
    <property type="term" value="C:plasma membrane"/>
    <property type="evidence" value="ECO:0007669"/>
    <property type="project" value="TreeGrafter"/>
</dbReference>
<evidence type="ECO:0000313" key="2">
    <source>
        <dbReference type="EMBL" id="VAW26468.1"/>
    </source>
</evidence>
<feature type="transmembrane region" description="Helical" evidence="1">
    <location>
        <begin position="395"/>
        <end position="416"/>
    </location>
</feature>
<dbReference type="AlphaFoldDB" id="A0A3B0U7V5"/>
<feature type="transmembrane region" description="Helical" evidence="1">
    <location>
        <begin position="369"/>
        <end position="389"/>
    </location>
</feature>
<dbReference type="InterPro" id="IPR027463">
    <property type="entry name" value="AcrB_DN_DC_subdom"/>
</dbReference>